<evidence type="ECO:0000313" key="2">
    <source>
        <dbReference type="Proteomes" id="UP000308600"/>
    </source>
</evidence>
<dbReference type="EMBL" id="ML208296">
    <property type="protein sequence ID" value="TFK71564.1"/>
    <property type="molecule type" value="Genomic_DNA"/>
</dbReference>
<name>A0ACD3B1U0_9AGAR</name>
<gene>
    <name evidence="1" type="ORF">BDN72DRAFT_433430</name>
</gene>
<proteinExistence type="predicted"/>
<organism evidence="1 2">
    <name type="scientific">Pluteus cervinus</name>
    <dbReference type="NCBI Taxonomy" id="181527"/>
    <lineage>
        <taxon>Eukaryota</taxon>
        <taxon>Fungi</taxon>
        <taxon>Dikarya</taxon>
        <taxon>Basidiomycota</taxon>
        <taxon>Agaricomycotina</taxon>
        <taxon>Agaricomycetes</taxon>
        <taxon>Agaricomycetidae</taxon>
        <taxon>Agaricales</taxon>
        <taxon>Pluteineae</taxon>
        <taxon>Pluteaceae</taxon>
        <taxon>Pluteus</taxon>
    </lineage>
</organism>
<keyword evidence="2" id="KW-1185">Reference proteome</keyword>
<reference evidence="1 2" key="1">
    <citation type="journal article" date="2019" name="Nat. Ecol. Evol.">
        <title>Megaphylogeny resolves global patterns of mushroom evolution.</title>
        <authorList>
            <person name="Varga T."/>
            <person name="Krizsan K."/>
            <person name="Foldi C."/>
            <person name="Dima B."/>
            <person name="Sanchez-Garcia M."/>
            <person name="Sanchez-Ramirez S."/>
            <person name="Szollosi G.J."/>
            <person name="Szarkandi J.G."/>
            <person name="Papp V."/>
            <person name="Albert L."/>
            <person name="Andreopoulos W."/>
            <person name="Angelini C."/>
            <person name="Antonin V."/>
            <person name="Barry K.W."/>
            <person name="Bougher N.L."/>
            <person name="Buchanan P."/>
            <person name="Buyck B."/>
            <person name="Bense V."/>
            <person name="Catcheside P."/>
            <person name="Chovatia M."/>
            <person name="Cooper J."/>
            <person name="Damon W."/>
            <person name="Desjardin D."/>
            <person name="Finy P."/>
            <person name="Geml J."/>
            <person name="Haridas S."/>
            <person name="Hughes K."/>
            <person name="Justo A."/>
            <person name="Karasinski D."/>
            <person name="Kautmanova I."/>
            <person name="Kiss B."/>
            <person name="Kocsube S."/>
            <person name="Kotiranta H."/>
            <person name="LaButti K.M."/>
            <person name="Lechner B.E."/>
            <person name="Liimatainen K."/>
            <person name="Lipzen A."/>
            <person name="Lukacs Z."/>
            <person name="Mihaltcheva S."/>
            <person name="Morgado L.N."/>
            <person name="Niskanen T."/>
            <person name="Noordeloos M.E."/>
            <person name="Ohm R.A."/>
            <person name="Ortiz-Santana B."/>
            <person name="Ovrebo C."/>
            <person name="Racz N."/>
            <person name="Riley R."/>
            <person name="Savchenko A."/>
            <person name="Shiryaev A."/>
            <person name="Soop K."/>
            <person name="Spirin V."/>
            <person name="Szebenyi C."/>
            <person name="Tomsovsky M."/>
            <person name="Tulloss R.E."/>
            <person name="Uehling J."/>
            <person name="Grigoriev I.V."/>
            <person name="Vagvolgyi C."/>
            <person name="Papp T."/>
            <person name="Martin F.M."/>
            <person name="Miettinen O."/>
            <person name="Hibbett D.S."/>
            <person name="Nagy L.G."/>
        </authorList>
    </citation>
    <scope>NUCLEOTIDE SEQUENCE [LARGE SCALE GENOMIC DNA]</scope>
    <source>
        <strain evidence="1 2">NL-1719</strain>
    </source>
</reference>
<sequence>MDHAALATHPIQGQGRAHSHSIDEGSMQPLLGGSMGYDHRSRSSIDYTPNHITEFGVPLSGLQRPLSNDFSNWYPGQSHAAASQAGFGAPARRTSYTPVTIPQQHVAPVPVITNPPPGQISHPRTSPPYCTSKLSIKLTNSSITATPIATPRSSDSRSCWSWPIIINFCECTPRQFGPPATSLLAELNSFPPVDD</sequence>
<dbReference type="Proteomes" id="UP000308600">
    <property type="component" value="Unassembled WGS sequence"/>
</dbReference>
<accession>A0ACD3B1U0</accession>
<evidence type="ECO:0000313" key="1">
    <source>
        <dbReference type="EMBL" id="TFK71564.1"/>
    </source>
</evidence>
<protein>
    <submittedName>
        <fullName evidence="1">Uncharacterized protein</fullName>
    </submittedName>
</protein>